<dbReference type="SMART" id="SM00268">
    <property type="entry name" value="ACTIN"/>
    <property type="match status" value="1"/>
</dbReference>
<feature type="compositionally biased region" description="Polar residues" evidence="2">
    <location>
        <begin position="246"/>
        <end position="255"/>
    </location>
</feature>
<dbReference type="InterPro" id="IPR004000">
    <property type="entry name" value="Actin"/>
</dbReference>
<dbReference type="Gene3D" id="3.30.420.40">
    <property type="match status" value="2"/>
</dbReference>
<proteinExistence type="inferred from homology"/>
<feature type="region of interest" description="Disordered" evidence="2">
    <location>
        <begin position="246"/>
        <end position="266"/>
    </location>
</feature>
<keyword evidence="4" id="KW-1185">Reference proteome</keyword>
<feature type="region of interest" description="Disordered" evidence="2">
    <location>
        <begin position="454"/>
        <end position="477"/>
    </location>
</feature>
<comment type="caution">
    <text evidence="3">The sequence shown here is derived from an EMBL/GenBank/DDBJ whole genome shotgun (WGS) entry which is preliminary data.</text>
</comment>
<accession>A0A5Q4BUK6</accession>
<evidence type="ECO:0000313" key="3">
    <source>
        <dbReference type="EMBL" id="TQN70461.1"/>
    </source>
</evidence>
<dbReference type="InterPro" id="IPR043129">
    <property type="entry name" value="ATPase_NBD"/>
</dbReference>
<evidence type="ECO:0000313" key="4">
    <source>
        <dbReference type="Proteomes" id="UP000326340"/>
    </source>
</evidence>
<organism evidence="3 4">
    <name type="scientific">Colletotrichum shisoi</name>
    <dbReference type="NCBI Taxonomy" id="2078593"/>
    <lineage>
        <taxon>Eukaryota</taxon>
        <taxon>Fungi</taxon>
        <taxon>Dikarya</taxon>
        <taxon>Ascomycota</taxon>
        <taxon>Pezizomycotina</taxon>
        <taxon>Sordariomycetes</taxon>
        <taxon>Hypocreomycetidae</taxon>
        <taxon>Glomerellales</taxon>
        <taxon>Glomerellaceae</taxon>
        <taxon>Colletotrichum</taxon>
        <taxon>Colletotrichum destructivum species complex</taxon>
    </lineage>
</organism>
<feature type="region of interest" description="Disordered" evidence="2">
    <location>
        <begin position="1"/>
        <end position="47"/>
    </location>
</feature>
<evidence type="ECO:0000256" key="2">
    <source>
        <dbReference type="SAM" id="MobiDB-lite"/>
    </source>
</evidence>
<comment type="similarity">
    <text evidence="1">Belongs to the actin family.</text>
</comment>
<sequence length="580" mass="63924">MSSTAASSLPHRSIANIRTETGTGVGGPAIPHTPSRNISSTFGSPSSLRAEDENVLIELGSRFIKLGFAGESAPKAILSLGPEQLRRVGDFRTWDSEHKDDWRRRPVGKNWGADHELWQYDVRTVDLGLVEDKIDRAIREALNKFMLIDSRPRRTSLVLSSSIPLPLLSATLDVLFHRFQAPTVSLMSSAVMSTVGAGTRSALVVDLGWAETTLTSVYEYREVRTTRTIRGGKVLVNETHNLLQDALSTTPVQGQKTRRERDQGQHSLSFEECEEVACRLVWCRQLDRGDFPSLVNRHHHPKRDALPTVEEQDESAPPSPISGGESTGNVDILLQSVEPAEHLTLPFQQLSEPCENTYFAPQYARSCFDDDELPVHHLIYQHLVQLPIDARAACMSRIVFIGGCSRVVGLRRRIFDEVSRLVHERGWDPVQGRAPQQYKTNTLLKRGVSRQVLDGPTEIEPPAKEAEKPGVPDNDTLRNAADVIEDSLRKRGNHHANVQGVLRPLGSLGPWGGASLACQLKVVATANIDRDIWLQQGAAGASKPNEVDIKNQQRQSMGPGGLMRGAAGQASWTLGAWGTH</sequence>
<dbReference type="SUPFAM" id="SSF53067">
    <property type="entry name" value="Actin-like ATPase domain"/>
    <property type="match status" value="2"/>
</dbReference>
<dbReference type="AlphaFoldDB" id="A0A5Q4BUK6"/>
<feature type="region of interest" description="Disordered" evidence="2">
    <location>
        <begin position="293"/>
        <end position="327"/>
    </location>
</feature>
<gene>
    <name evidence="3" type="primary">Actr10</name>
    <name evidence="3" type="ORF">CSHISOI_05022</name>
</gene>
<reference evidence="3 4" key="1">
    <citation type="journal article" date="2019" name="Sci. Rep.">
        <title>Colletotrichum shisoi sp. nov., an anthracnose pathogen of Perilla frutescens in Japan: molecular phylogenetic, morphological and genomic evidence.</title>
        <authorList>
            <person name="Gan P."/>
            <person name="Tsushima A."/>
            <person name="Hiroyama R."/>
            <person name="Narusaka M."/>
            <person name="Takano Y."/>
            <person name="Narusaka Y."/>
            <person name="Kawaradani M."/>
            <person name="Damm U."/>
            <person name="Shirasu K."/>
        </authorList>
    </citation>
    <scope>NUCLEOTIDE SEQUENCE [LARGE SCALE GENOMIC DNA]</scope>
    <source>
        <strain evidence="3 4">PG-2018a</strain>
    </source>
</reference>
<name>A0A5Q4BUK6_9PEZI</name>
<evidence type="ECO:0000256" key="1">
    <source>
        <dbReference type="RuleBase" id="RU000487"/>
    </source>
</evidence>
<dbReference type="OrthoDB" id="337660at2759"/>
<feature type="compositionally biased region" description="Basic and acidic residues" evidence="2">
    <location>
        <begin position="461"/>
        <end position="470"/>
    </location>
</feature>
<dbReference type="Proteomes" id="UP000326340">
    <property type="component" value="Unassembled WGS sequence"/>
</dbReference>
<dbReference type="PANTHER" id="PTHR11937">
    <property type="entry name" value="ACTIN"/>
    <property type="match status" value="1"/>
</dbReference>
<feature type="compositionally biased region" description="Polar residues" evidence="2">
    <location>
        <begin position="34"/>
        <end position="47"/>
    </location>
</feature>
<protein>
    <submittedName>
        <fullName evidence="3">Actin-related protein 10</fullName>
    </submittedName>
</protein>
<dbReference type="Pfam" id="PF00022">
    <property type="entry name" value="Actin"/>
    <property type="match status" value="1"/>
</dbReference>
<dbReference type="EMBL" id="PUHP01000384">
    <property type="protein sequence ID" value="TQN70461.1"/>
    <property type="molecule type" value="Genomic_DNA"/>
</dbReference>